<evidence type="ECO:0000313" key="8">
    <source>
        <dbReference type="Proteomes" id="UP000526501"/>
    </source>
</evidence>
<evidence type="ECO:0000313" key="7">
    <source>
        <dbReference type="EMBL" id="MBC2604523.1"/>
    </source>
</evidence>
<keyword evidence="3" id="KW-0807">Transducer</keyword>
<feature type="domain" description="Methyl-accepting transducer" evidence="6">
    <location>
        <begin position="235"/>
        <end position="464"/>
    </location>
</feature>
<feature type="compositionally biased region" description="Polar residues" evidence="4">
    <location>
        <begin position="484"/>
        <end position="494"/>
    </location>
</feature>
<dbReference type="GO" id="GO:0007165">
    <property type="term" value="P:signal transduction"/>
    <property type="evidence" value="ECO:0007669"/>
    <property type="project" value="UniProtKB-KW"/>
</dbReference>
<evidence type="ECO:0000256" key="5">
    <source>
        <dbReference type="SAM" id="Phobius"/>
    </source>
</evidence>
<dbReference type="Proteomes" id="UP000526501">
    <property type="component" value="Unassembled WGS sequence"/>
</dbReference>
<evidence type="ECO:0000256" key="4">
    <source>
        <dbReference type="SAM" id="MobiDB-lite"/>
    </source>
</evidence>
<protein>
    <recommendedName>
        <fullName evidence="6">Methyl-accepting transducer domain-containing protein</fullName>
    </recommendedName>
</protein>
<dbReference type="GO" id="GO:0016020">
    <property type="term" value="C:membrane"/>
    <property type="evidence" value="ECO:0007669"/>
    <property type="project" value="InterPro"/>
</dbReference>
<dbReference type="Pfam" id="PF00015">
    <property type="entry name" value="MCPsignal"/>
    <property type="match status" value="1"/>
</dbReference>
<feature type="transmembrane region" description="Helical" evidence="5">
    <location>
        <begin position="12"/>
        <end position="35"/>
    </location>
</feature>
<evidence type="ECO:0000256" key="2">
    <source>
        <dbReference type="ARBA" id="ARBA00029447"/>
    </source>
</evidence>
<sequence>MFSIKNLNLKSCFLFINGALALLTALIVIEGIYMFRSTRSGGEIVHSFQRESVPSQQLLNDLKQTSLQFEIANLGYIFGQSDEIKEAKEKEALSLSAEALNSIDTLASLSSDAEILRDVEEIRKSFNAYADKTEEIRSLLKDDMFFEAIELWDQDIPKLNQALRASVALGETAVAQTYNDSVATTTKSFQSLSSNISLFSMVNAALALVIMVFALLASQTTNKVLAHSLRSLTGSAKRVAQTANELVHSAERSSSASAAEAEILSSTKTAMNEQAHRTQTTADNTRSADSITTECFDKFEDTRNTILDLDKSMQQISDSGFETQKIIQTINEIAFQTNLLALNAAVEAARAGEAGAGFAIVADEVRNLAIRSADAASNSSALIEKSADNIAKGTAIVRQTCESFDEVSGMMQSASSHIREIADETDKQAENIQSMNHSINELTASTENNKRFANETASSSIELQEQSGKLDEVVKELLHLAGNGASNTDNSNSAPKVPPEPSPLPKREASPTTLASNSRTESFDELWN</sequence>
<dbReference type="GO" id="GO:0006935">
    <property type="term" value="P:chemotaxis"/>
    <property type="evidence" value="ECO:0007669"/>
    <property type="project" value="UniProtKB-KW"/>
</dbReference>
<dbReference type="Gene3D" id="1.10.287.950">
    <property type="entry name" value="Methyl-accepting chemotaxis protein"/>
    <property type="match status" value="1"/>
</dbReference>
<dbReference type="SUPFAM" id="SSF58104">
    <property type="entry name" value="Methyl-accepting chemotaxis protein (MCP) signaling domain"/>
    <property type="match status" value="1"/>
</dbReference>
<dbReference type="PANTHER" id="PTHR43531:SF11">
    <property type="entry name" value="METHYL-ACCEPTING CHEMOTAXIS PROTEIN 3"/>
    <property type="match status" value="1"/>
</dbReference>
<dbReference type="SMART" id="SM00283">
    <property type="entry name" value="MA"/>
    <property type="match status" value="1"/>
</dbReference>
<feature type="compositionally biased region" description="Polar residues" evidence="4">
    <location>
        <begin position="510"/>
        <end position="520"/>
    </location>
</feature>
<dbReference type="EMBL" id="JACHVC010000001">
    <property type="protein sequence ID" value="MBC2604523.1"/>
    <property type="molecule type" value="Genomic_DNA"/>
</dbReference>
<comment type="similarity">
    <text evidence="2">Belongs to the methyl-accepting chemotaxis (MCP) protein family.</text>
</comment>
<feature type="region of interest" description="Disordered" evidence="4">
    <location>
        <begin position="479"/>
        <end position="528"/>
    </location>
</feature>
<keyword evidence="5" id="KW-1133">Transmembrane helix</keyword>
<dbReference type="InterPro" id="IPR051310">
    <property type="entry name" value="MCP_chemotaxis"/>
</dbReference>
<keyword evidence="8" id="KW-1185">Reference proteome</keyword>
<evidence type="ECO:0000256" key="3">
    <source>
        <dbReference type="PROSITE-ProRule" id="PRU00284"/>
    </source>
</evidence>
<keyword evidence="1" id="KW-0145">Chemotaxis</keyword>
<proteinExistence type="inferred from homology"/>
<evidence type="ECO:0000259" key="6">
    <source>
        <dbReference type="PROSITE" id="PS50111"/>
    </source>
</evidence>
<reference evidence="7 8" key="1">
    <citation type="submission" date="2020-07" db="EMBL/GenBank/DDBJ databases">
        <authorList>
            <person name="Feng X."/>
        </authorList>
    </citation>
    <scope>NUCLEOTIDE SEQUENCE [LARGE SCALE GENOMIC DNA]</scope>
    <source>
        <strain evidence="7 8">JCM23202</strain>
    </source>
</reference>
<name>A0A7X1B2N8_9BACT</name>
<organism evidence="7 8">
    <name type="scientific">Pelagicoccus albus</name>
    <dbReference type="NCBI Taxonomy" id="415222"/>
    <lineage>
        <taxon>Bacteria</taxon>
        <taxon>Pseudomonadati</taxon>
        <taxon>Verrucomicrobiota</taxon>
        <taxon>Opitutia</taxon>
        <taxon>Puniceicoccales</taxon>
        <taxon>Pelagicoccaceae</taxon>
        <taxon>Pelagicoccus</taxon>
    </lineage>
</organism>
<dbReference type="PANTHER" id="PTHR43531">
    <property type="entry name" value="PROTEIN ICFG"/>
    <property type="match status" value="1"/>
</dbReference>
<feature type="region of interest" description="Disordered" evidence="4">
    <location>
        <begin position="268"/>
        <end position="287"/>
    </location>
</feature>
<dbReference type="AlphaFoldDB" id="A0A7X1B2N8"/>
<comment type="caution">
    <text evidence="7">The sequence shown here is derived from an EMBL/GenBank/DDBJ whole genome shotgun (WGS) entry which is preliminary data.</text>
</comment>
<dbReference type="PROSITE" id="PS50111">
    <property type="entry name" value="CHEMOTAXIS_TRANSDUC_2"/>
    <property type="match status" value="1"/>
</dbReference>
<dbReference type="InterPro" id="IPR004089">
    <property type="entry name" value="MCPsignal_dom"/>
</dbReference>
<gene>
    <name evidence="7" type="ORF">H5P27_00465</name>
</gene>
<evidence type="ECO:0000256" key="1">
    <source>
        <dbReference type="ARBA" id="ARBA00022500"/>
    </source>
</evidence>
<keyword evidence="5" id="KW-0812">Transmembrane</keyword>
<keyword evidence="5" id="KW-0472">Membrane</keyword>
<accession>A0A7X1B2N8</accession>
<dbReference type="RefSeq" id="WP_185658416.1">
    <property type="nucleotide sequence ID" value="NZ_CAWPOO010000001.1"/>
</dbReference>